<name>A0A1I0Q7U5_9EURY</name>
<dbReference type="AlphaFoldDB" id="A0A1I0Q7U5"/>
<keyword evidence="1" id="KW-0472">Membrane</keyword>
<keyword evidence="1" id="KW-1133">Transmembrane helix</keyword>
<dbReference type="EMBL" id="FOJA01000001">
    <property type="protein sequence ID" value="SEW22885.1"/>
    <property type="molecule type" value="Genomic_DNA"/>
</dbReference>
<sequence length="57" mass="5878">MGLGKHLTNGIVSLVVSVAATVFAADDGDGPWELEQVALAVAVSAFLSGFFTSYFAE</sequence>
<accession>A0A1I0Q7U5</accession>
<dbReference type="OrthoDB" id="218465at2157"/>
<feature type="transmembrane region" description="Helical" evidence="1">
    <location>
        <begin position="7"/>
        <end position="25"/>
    </location>
</feature>
<dbReference type="RefSeq" id="WP_177170830.1">
    <property type="nucleotide sequence ID" value="NZ_FOJA01000001.1"/>
</dbReference>
<protein>
    <submittedName>
        <fullName evidence="2">Uncharacterized protein</fullName>
    </submittedName>
</protein>
<organism evidence="2 3">
    <name type="scientific">Halobacterium jilantaiense</name>
    <dbReference type="NCBI Taxonomy" id="355548"/>
    <lineage>
        <taxon>Archaea</taxon>
        <taxon>Methanobacteriati</taxon>
        <taxon>Methanobacteriota</taxon>
        <taxon>Stenosarchaea group</taxon>
        <taxon>Halobacteria</taxon>
        <taxon>Halobacteriales</taxon>
        <taxon>Halobacteriaceae</taxon>
        <taxon>Halobacterium</taxon>
    </lineage>
</organism>
<reference evidence="2 3" key="1">
    <citation type="submission" date="2016-10" db="EMBL/GenBank/DDBJ databases">
        <authorList>
            <person name="de Groot N.N."/>
        </authorList>
    </citation>
    <scope>NUCLEOTIDE SEQUENCE [LARGE SCALE GENOMIC DNA]</scope>
    <source>
        <strain evidence="2 3">CGMCC 1.5337</strain>
    </source>
</reference>
<gene>
    <name evidence="2" type="ORF">SAMN04487945_2351</name>
</gene>
<evidence type="ECO:0000313" key="2">
    <source>
        <dbReference type="EMBL" id="SEW22885.1"/>
    </source>
</evidence>
<keyword evidence="3" id="KW-1185">Reference proteome</keyword>
<evidence type="ECO:0000256" key="1">
    <source>
        <dbReference type="SAM" id="Phobius"/>
    </source>
</evidence>
<dbReference type="Proteomes" id="UP000198518">
    <property type="component" value="Unassembled WGS sequence"/>
</dbReference>
<feature type="transmembrane region" description="Helical" evidence="1">
    <location>
        <begin position="37"/>
        <end position="56"/>
    </location>
</feature>
<evidence type="ECO:0000313" key="3">
    <source>
        <dbReference type="Proteomes" id="UP000198518"/>
    </source>
</evidence>
<keyword evidence="1" id="KW-0812">Transmembrane</keyword>
<proteinExistence type="predicted"/>